<feature type="region of interest" description="Disordered" evidence="3">
    <location>
        <begin position="1"/>
        <end position="90"/>
    </location>
</feature>
<evidence type="ECO:0000256" key="1">
    <source>
        <dbReference type="ARBA" id="ARBA00022884"/>
    </source>
</evidence>
<evidence type="ECO:0000259" key="4">
    <source>
        <dbReference type="PROSITE" id="PS50102"/>
    </source>
</evidence>
<feature type="region of interest" description="Disordered" evidence="3">
    <location>
        <begin position="340"/>
        <end position="361"/>
    </location>
</feature>
<accession>A0ABY6UN01</accession>
<dbReference type="InterPro" id="IPR000504">
    <property type="entry name" value="RRM_dom"/>
</dbReference>
<dbReference type="EMBL" id="CABFNS010000833">
    <property type="protein sequence ID" value="VUC31386.1"/>
    <property type="molecule type" value="Genomic_DNA"/>
</dbReference>
<keyword evidence="6" id="KW-1185">Reference proteome</keyword>
<dbReference type="PANTHER" id="PTHR21245">
    <property type="entry name" value="HETEROGENEOUS NUCLEAR RIBONUCLEOPROTEIN"/>
    <property type="match status" value="1"/>
</dbReference>
<feature type="domain" description="RRM" evidence="4">
    <location>
        <begin position="250"/>
        <end position="336"/>
    </location>
</feature>
<comment type="caution">
    <text evidence="5">The sequence shown here is derived from an EMBL/GenBank/DDBJ whole genome shotgun (WGS) entry which is preliminary data.</text>
</comment>
<feature type="compositionally biased region" description="Basic and acidic residues" evidence="3">
    <location>
        <begin position="76"/>
        <end position="90"/>
    </location>
</feature>
<dbReference type="InterPro" id="IPR012677">
    <property type="entry name" value="Nucleotide-bd_a/b_plait_sf"/>
</dbReference>
<dbReference type="SMART" id="SM00360">
    <property type="entry name" value="RRM"/>
    <property type="match status" value="2"/>
</dbReference>
<keyword evidence="1 2" id="KW-0694">RNA-binding</keyword>
<feature type="region of interest" description="Disordered" evidence="3">
    <location>
        <begin position="181"/>
        <end position="230"/>
    </location>
</feature>
<proteinExistence type="predicted"/>
<dbReference type="InterPro" id="IPR035979">
    <property type="entry name" value="RBD_domain_sf"/>
</dbReference>
<dbReference type="SUPFAM" id="SSF54928">
    <property type="entry name" value="RNA-binding domain, RBD"/>
    <property type="match status" value="1"/>
</dbReference>
<feature type="compositionally biased region" description="Basic and acidic residues" evidence="3">
    <location>
        <begin position="55"/>
        <end position="69"/>
    </location>
</feature>
<dbReference type="Gene3D" id="3.30.70.330">
    <property type="match status" value="2"/>
</dbReference>
<evidence type="ECO:0000313" key="6">
    <source>
        <dbReference type="Proteomes" id="UP000766486"/>
    </source>
</evidence>
<protein>
    <recommendedName>
        <fullName evidence="4">RRM domain-containing protein</fullName>
    </recommendedName>
</protein>
<dbReference type="Pfam" id="PF00076">
    <property type="entry name" value="RRM_1"/>
    <property type="match status" value="2"/>
</dbReference>
<feature type="domain" description="RRM" evidence="4">
    <location>
        <begin position="113"/>
        <end position="193"/>
    </location>
</feature>
<feature type="compositionally biased region" description="Basic and acidic residues" evidence="3">
    <location>
        <begin position="1"/>
        <end position="21"/>
    </location>
</feature>
<evidence type="ECO:0000256" key="2">
    <source>
        <dbReference type="PROSITE-ProRule" id="PRU00176"/>
    </source>
</evidence>
<feature type="compositionally biased region" description="Low complexity" evidence="3">
    <location>
        <begin position="196"/>
        <end position="206"/>
    </location>
</feature>
<evidence type="ECO:0000313" key="5">
    <source>
        <dbReference type="EMBL" id="VUC31386.1"/>
    </source>
</evidence>
<dbReference type="PROSITE" id="PS50102">
    <property type="entry name" value="RRM"/>
    <property type="match status" value="2"/>
</dbReference>
<reference evidence="5 6" key="1">
    <citation type="submission" date="2019-06" db="EMBL/GenBank/DDBJ databases">
        <authorList>
            <person name="Broberg M."/>
        </authorList>
    </citation>
    <scope>NUCLEOTIDE SEQUENCE [LARGE SCALE GENOMIC DNA]</scope>
</reference>
<gene>
    <name evidence="5" type="ORF">CLO192961_LOCUS305376</name>
</gene>
<name>A0ABY6UN01_BIOOC</name>
<evidence type="ECO:0000256" key="3">
    <source>
        <dbReference type="SAM" id="MobiDB-lite"/>
    </source>
</evidence>
<organism evidence="5 6">
    <name type="scientific">Bionectria ochroleuca</name>
    <name type="common">Gliocladium roseum</name>
    <dbReference type="NCBI Taxonomy" id="29856"/>
    <lineage>
        <taxon>Eukaryota</taxon>
        <taxon>Fungi</taxon>
        <taxon>Dikarya</taxon>
        <taxon>Ascomycota</taxon>
        <taxon>Pezizomycotina</taxon>
        <taxon>Sordariomycetes</taxon>
        <taxon>Hypocreomycetidae</taxon>
        <taxon>Hypocreales</taxon>
        <taxon>Bionectriaceae</taxon>
        <taxon>Clonostachys</taxon>
    </lineage>
</organism>
<dbReference type="CDD" id="cd00590">
    <property type="entry name" value="RRM_SF"/>
    <property type="match status" value="1"/>
</dbReference>
<dbReference type="Proteomes" id="UP000766486">
    <property type="component" value="Unassembled WGS sequence"/>
</dbReference>
<sequence length="361" mass="41354">MEYPNRDSEAIPPAVEREQTRAARSNNWRTRDSFSPPRNDSYKRDDSYRSGNSWNDRRTRNDYNQDRQGDGGYRSNRRDYGRRNDWGSRREDGALFRSSNNVAQGSDAIAEGRRIYVGNILYHVRPEQISEAFAAEGFTKIDQIHISIDPVTGRNPGYCFVEFETREMADDAIQRMSRVPIEGRPLQTGPCRPKRQQQPARQQYSRPSRDPTFQRWGNWDGEGGQVMENGQGPIGAEEHLVNVVQDDQRCRVFVGGLDKMINQVQNDEELREIFKDFKVVAVSKRITPHESTRARPGKHHYAFVDLETREDVALAIETLNGTLWQGARLRVQPPASIPGKIAERGTRWKGSGEQALEDGFD</sequence>